<feature type="compositionally biased region" description="Low complexity" evidence="6">
    <location>
        <begin position="424"/>
        <end position="438"/>
    </location>
</feature>
<dbReference type="Gene3D" id="2.60.40.1280">
    <property type="match status" value="1"/>
</dbReference>
<dbReference type="InterPro" id="IPR008456">
    <property type="entry name" value="Collagen-bd_dom"/>
</dbReference>
<dbReference type="AlphaFoldDB" id="A0A3S4LR96"/>
<evidence type="ECO:0000313" key="12">
    <source>
        <dbReference type="EMBL" id="VED66950.1"/>
    </source>
</evidence>
<dbReference type="Pfam" id="PF00746">
    <property type="entry name" value="Gram_pos_anchor"/>
    <property type="match status" value="1"/>
</dbReference>
<organism evidence="12 13">
    <name type="scientific">Streptococcus viridans</name>
    <dbReference type="NCBI Taxonomy" id="78535"/>
    <lineage>
        <taxon>Bacteria</taxon>
        <taxon>Bacillati</taxon>
        <taxon>Bacillota</taxon>
        <taxon>Bacilli</taxon>
        <taxon>Lactobacillales</taxon>
        <taxon>Streptococcaceae</taxon>
        <taxon>Streptococcus</taxon>
    </lineage>
</organism>
<dbReference type="GO" id="GO:0007155">
    <property type="term" value="P:cell adhesion"/>
    <property type="evidence" value="ECO:0007669"/>
    <property type="project" value="InterPro"/>
</dbReference>
<evidence type="ECO:0000256" key="5">
    <source>
        <dbReference type="ARBA" id="ARBA00023088"/>
    </source>
</evidence>
<dbReference type="InterPro" id="IPR011252">
    <property type="entry name" value="Fibrogen-bd_dom1"/>
</dbReference>
<dbReference type="NCBIfam" id="TIGR01167">
    <property type="entry name" value="LPXTG_anchor"/>
    <property type="match status" value="1"/>
</dbReference>
<keyword evidence="7" id="KW-1133">Transmembrane helix</keyword>
<evidence type="ECO:0000256" key="8">
    <source>
        <dbReference type="SAM" id="SignalP"/>
    </source>
</evidence>
<gene>
    <name evidence="12" type="ORF">NCTC3166_00763</name>
</gene>
<evidence type="ECO:0000259" key="11">
    <source>
        <dbReference type="Pfam" id="PF17961"/>
    </source>
</evidence>
<proteinExistence type="predicted"/>
<feature type="domain" description="SDR-like Ig" evidence="11">
    <location>
        <begin position="56"/>
        <end position="154"/>
    </location>
</feature>
<evidence type="ECO:0000259" key="9">
    <source>
        <dbReference type="Pfam" id="PF00746"/>
    </source>
</evidence>
<keyword evidence="7" id="KW-0472">Membrane</keyword>
<evidence type="ECO:0000256" key="1">
    <source>
        <dbReference type="ARBA" id="ARBA00004168"/>
    </source>
</evidence>
<feature type="transmembrane region" description="Helical" evidence="7">
    <location>
        <begin position="460"/>
        <end position="479"/>
    </location>
</feature>
<dbReference type="SUPFAM" id="SSF49401">
    <property type="entry name" value="Bacterial adhesins"/>
    <property type="match status" value="2"/>
</dbReference>
<keyword evidence="4 8" id="KW-0732">Signal</keyword>
<evidence type="ECO:0000256" key="3">
    <source>
        <dbReference type="ARBA" id="ARBA00022525"/>
    </source>
</evidence>
<accession>A0A3S4LR96</accession>
<feature type="compositionally biased region" description="Pro residues" evidence="6">
    <location>
        <begin position="340"/>
        <end position="415"/>
    </location>
</feature>
<evidence type="ECO:0000256" key="2">
    <source>
        <dbReference type="ARBA" id="ARBA00022512"/>
    </source>
</evidence>
<keyword evidence="7" id="KW-0812">Transmembrane</keyword>
<keyword evidence="13" id="KW-1185">Reference proteome</keyword>
<comment type="subcellular location">
    <subcellularLocation>
        <location evidence="1">Secreted</location>
        <location evidence="1">Cell wall</location>
        <topology evidence="1">Peptidoglycan-anchor</topology>
    </subcellularLocation>
</comment>
<feature type="signal peptide" evidence="8">
    <location>
        <begin position="1"/>
        <end position="22"/>
    </location>
</feature>
<evidence type="ECO:0000313" key="13">
    <source>
        <dbReference type="Proteomes" id="UP000270025"/>
    </source>
</evidence>
<dbReference type="KEGG" id="svf:NCTC3166_00763"/>
<dbReference type="InterPro" id="IPR008966">
    <property type="entry name" value="Adhesion_dom_sf"/>
</dbReference>
<feature type="chain" id="PRO_5038376563" evidence="8">
    <location>
        <begin position="23"/>
        <end position="486"/>
    </location>
</feature>
<dbReference type="Proteomes" id="UP000270025">
    <property type="component" value="Chromosome"/>
</dbReference>
<dbReference type="InterPro" id="IPR041171">
    <property type="entry name" value="SDR_Ig"/>
</dbReference>
<feature type="region of interest" description="Disordered" evidence="6">
    <location>
        <begin position="317"/>
        <end position="459"/>
    </location>
</feature>
<evidence type="ECO:0000259" key="10">
    <source>
        <dbReference type="Pfam" id="PF05737"/>
    </source>
</evidence>
<dbReference type="Pfam" id="PF17961">
    <property type="entry name" value="Big_8"/>
    <property type="match status" value="1"/>
</dbReference>
<reference evidence="12 13" key="1">
    <citation type="submission" date="2018-12" db="EMBL/GenBank/DDBJ databases">
        <authorList>
            <consortium name="Pathogen Informatics"/>
        </authorList>
    </citation>
    <scope>NUCLEOTIDE SEQUENCE [LARGE SCALE GENOMIC DNA]</scope>
    <source>
        <strain evidence="12 13">NCTC3166</strain>
    </source>
</reference>
<keyword evidence="2" id="KW-0134">Cell wall</keyword>
<keyword evidence="5" id="KW-0572">Peptidoglycan-anchor</keyword>
<evidence type="ECO:0000256" key="7">
    <source>
        <dbReference type="SAM" id="Phobius"/>
    </source>
</evidence>
<dbReference type="InterPro" id="IPR019931">
    <property type="entry name" value="LPXTG_anchor"/>
</dbReference>
<evidence type="ECO:0000256" key="6">
    <source>
        <dbReference type="SAM" id="MobiDB-lite"/>
    </source>
</evidence>
<sequence>MKYLRRIMWSLALVATVLFSNAFVQTIQASEVLSYTQTASLSKDNQVVSSGTTVLSNEKLSATINVAFPDTQSIQARDTLTLSLPKELTFYTALEFDVVEEGQTNGQTVGKAVVNSANKTVTVTFNDYFASHPLNKRVSLRFDVKVDTEVVTKTSPLTFKIGNTDFSLNYEKTDGQAGDYEMKYGYQDQTDPTIVKWRIILNARQDILRGMVIKDQFGDGLTLVEGSFRAVRFNPVDGGIRNEAHILSLPVLDNFSKKAVFDKNAAGQITGFTIEFGDNYHWPMYIEYSTRVAPGTKVGDLVHNTLTWTATNFPEPRSLTREVRLESGSGEGLGEKEQTPPTPDPKPSNPQPDPKPNPDPKPSNPQPDPKPNPDPKPSNPQPDPKPNPDPKPSNPQPDPKPNPDPKPSNPQPDPKPSPDPEPSKPQTEPKSSNSSSTSVKEEETPKTGKKKVLPSTGEKMTPLIFLVGILGCAVAITVLRSKKLTK</sequence>
<dbReference type="EMBL" id="LR134266">
    <property type="protein sequence ID" value="VED66950.1"/>
    <property type="molecule type" value="Genomic_DNA"/>
</dbReference>
<name>A0A3S4LR96_9STRE</name>
<dbReference type="Pfam" id="PF05737">
    <property type="entry name" value="Collagen_bind"/>
    <property type="match status" value="1"/>
</dbReference>
<feature type="domain" description="Gram-positive cocci surface proteins LPxTG" evidence="9">
    <location>
        <begin position="445"/>
        <end position="483"/>
    </location>
</feature>
<dbReference type="RefSeq" id="WP_126404032.1">
    <property type="nucleotide sequence ID" value="NZ_LR134266.1"/>
</dbReference>
<evidence type="ECO:0000256" key="4">
    <source>
        <dbReference type="ARBA" id="ARBA00022729"/>
    </source>
</evidence>
<dbReference type="PRINTS" id="PR01217">
    <property type="entry name" value="PRICHEXTENSN"/>
</dbReference>
<keyword evidence="3" id="KW-0964">Secreted</keyword>
<feature type="domain" description="Collagen binding" evidence="10">
    <location>
        <begin position="183"/>
        <end position="294"/>
    </location>
</feature>
<protein>
    <submittedName>
        <fullName evidence="12">LPXTG cell wall surface protein</fullName>
    </submittedName>
</protein>
<dbReference type="GO" id="GO:0005518">
    <property type="term" value="F:collagen binding"/>
    <property type="evidence" value="ECO:0007669"/>
    <property type="project" value="InterPro"/>
</dbReference>
<dbReference type="Gene3D" id="2.60.40.740">
    <property type="match status" value="1"/>
</dbReference>